<dbReference type="GO" id="GO:0016758">
    <property type="term" value="F:hexosyltransferase activity"/>
    <property type="evidence" value="ECO:0007669"/>
    <property type="project" value="InterPro"/>
</dbReference>
<organism evidence="5 6">
    <name type="scientific">Cohnella xylanilytica</name>
    <dbReference type="NCBI Taxonomy" id="557555"/>
    <lineage>
        <taxon>Bacteria</taxon>
        <taxon>Bacillati</taxon>
        <taxon>Bacillota</taxon>
        <taxon>Bacilli</taxon>
        <taxon>Bacillales</taxon>
        <taxon>Paenibacillaceae</taxon>
        <taxon>Cohnella</taxon>
    </lineage>
</organism>
<dbReference type="InterPro" id="IPR007235">
    <property type="entry name" value="Glyco_trans_28_C"/>
</dbReference>
<evidence type="ECO:0000313" key="6">
    <source>
        <dbReference type="Proteomes" id="UP000553776"/>
    </source>
</evidence>
<reference evidence="5 6" key="1">
    <citation type="submission" date="2020-08" db="EMBL/GenBank/DDBJ databases">
        <title>Cohnella phylogeny.</title>
        <authorList>
            <person name="Dunlap C."/>
        </authorList>
    </citation>
    <scope>NUCLEOTIDE SEQUENCE [LARGE SCALE GENOMIC DNA]</scope>
    <source>
        <strain evidence="5 6">DSM 25239</strain>
    </source>
</reference>
<gene>
    <name evidence="5" type="primary">pseG</name>
    <name evidence="5" type="ORF">H7B90_15715</name>
</gene>
<evidence type="ECO:0000259" key="4">
    <source>
        <dbReference type="Pfam" id="PF04101"/>
    </source>
</evidence>
<dbReference type="Gene3D" id="3.40.50.11190">
    <property type="match status" value="1"/>
</dbReference>
<dbReference type="SUPFAM" id="SSF53756">
    <property type="entry name" value="UDP-Glycosyltransferase/glycogen phosphorylase"/>
    <property type="match status" value="1"/>
</dbReference>
<evidence type="ECO:0000256" key="3">
    <source>
        <dbReference type="PIRSR" id="PIRSR620023-2"/>
    </source>
</evidence>
<dbReference type="GO" id="GO:0016787">
    <property type="term" value="F:hydrolase activity"/>
    <property type="evidence" value="ECO:0007669"/>
    <property type="project" value="UniProtKB-KW"/>
</dbReference>
<feature type="binding site" evidence="3">
    <location>
        <position position="266"/>
    </location>
    <ligand>
        <name>substrate</name>
    </ligand>
</feature>
<dbReference type="EMBL" id="JACJVR010000060">
    <property type="protein sequence ID" value="MBB6692857.1"/>
    <property type="molecule type" value="Genomic_DNA"/>
</dbReference>
<keyword evidence="6" id="KW-1185">Reference proteome</keyword>
<evidence type="ECO:0000256" key="2">
    <source>
        <dbReference type="PIRSR" id="PIRSR620023-1"/>
    </source>
</evidence>
<name>A0A841TWE5_9BACL</name>
<evidence type="ECO:0000313" key="5">
    <source>
        <dbReference type="EMBL" id="MBB6692857.1"/>
    </source>
</evidence>
<comment type="caution">
    <text evidence="5">The sequence shown here is derived from an EMBL/GenBank/DDBJ whole genome shotgun (WGS) entry which is preliminary data.</text>
</comment>
<proteinExistence type="predicted"/>
<keyword evidence="5" id="KW-0378">Hydrolase</keyword>
<dbReference type="Gene3D" id="3.40.50.2000">
    <property type="entry name" value="Glycogen Phosphorylase B"/>
    <property type="match status" value="1"/>
</dbReference>
<dbReference type="EC" id="3.6.1.57" evidence="5"/>
<feature type="domain" description="Glycosyl transferase family 28 C-terminal" evidence="4">
    <location>
        <begin position="211"/>
        <end position="332"/>
    </location>
</feature>
<accession>A0A841TWE5</accession>
<protein>
    <submittedName>
        <fullName evidence="5">UDP-2,4-diacetamido-2,4, 6-trideoxy-beta-L-altropyranose hydrolase</fullName>
        <ecNumber evidence="5">3.6.1.57</ecNumber>
    </submittedName>
</protein>
<dbReference type="RefSeq" id="WP_185136846.1">
    <property type="nucleotide sequence ID" value="NZ_JACJVR010000060.1"/>
</dbReference>
<keyword evidence="1" id="KW-0472">Membrane</keyword>
<dbReference type="Pfam" id="PF04101">
    <property type="entry name" value="Glyco_tran_28_C"/>
    <property type="match status" value="1"/>
</dbReference>
<sequence>MNVYIRADASVRIGTGHVMRCLSLADELRERGAKVAFLCRELEGNLISYIRERGYPARTIGELPSADSWLVDAKRTLELLDEAASEGAPADWLVVDHYSLDRRYELIVGTRARRIMVVDDLANRPHRCDLLLDQNYYEAPRARYVGLVPDDCSLLLGPRYALLRPEFAEARSRVRRAGAVRRALVSFGGTDPGGVTLTALRALAPLAAEGLGLTVVAGKLNRDAEAIELACREVPNARFIRHADRMAELMAEADLAIGAGGATTWERCCLGLPSLIVTIADNQRELTEQAEAAGAVRCLGTAESVDERVLREAVLQLMDRPSELSRMSENAMKLTDGRGAKIVAKEMLGW</sequence>
<dbReference type="Proteomes" id="UP000553776">
    <property type="component" value="Unassembled WGS sequence"/>
</dbReference>
<feature type="active site" description="Proton acceptor" evidence="2">
    <location>
        <position position="17"/>
    </location>
</feature>
<dbReference type="InterPro" id="IPR020023">
    <property type="entry name" value="PseG"/>
</dbReference>
<dbReference type="PANTHER" id="PTHR21015">
    <property type="entry name" value="UDP-N-ACETYLGLUCOSAMINE--N-ACETYLMURAMYL-(PENTAPEPTIDE) PYROPHOSPHORYL-UNDECAPRENOL N-ACETYLGLUCOSAMINE TRANSFERASE 1"/>
    <property type="match status" value="1"/>
</dbReference>
<dbReference type="PANTHER" id="PTHR21015:SF22">
    <property type="entry name" value="GLYCOSYLTRANSFERASE"/>
    <property type="match status" value="1"/>
</dbReference>
<evidence type="ECO:0000256" key="1">
    <source>
        <dbReference type="ARBA" id="ARBA00023136"/>
    </source>
</evidence>
<feature type="binding site" evidence="3">
    <location>
        <position position="164"/>
    </location>
    <ligand>
        <name>substrate</name>
    </ligand>
</feature>
<dbReference type="NCBIfam" id="TIGR03590">
    <property type="entry name" value="PseG"/>
    <property type="match status" value="1"/>
</dbReference>
<dbReference type="AlphaFoldDB" id="A0A841TWE5"/>